<evidence type="ECO:0000313" key="1">
    <source>
        <dbReference type="EMBL" id="KAK4014623.1"/>
    </source>
</evidence>
<reference evidence="1 2" key="1">
    <citation type="journal article" date="2023" name="Nucleic Acids Res.">
        <title>The hologenome of Daphnia magna reveals possible DNA methylation and microbiome-mediated evolution of the host genome.</title>
        <authorList>
            <person name="Chaturvedi A."/>
            <person name="Li X."/>
            <person name="Dhandapani V."/>
            <person name="Marshall H."/>
            <person name="Kissane S."/>
            <person name="Cuenca-Cambronero M."/>
            <person name="Asole G."/>
            <person name="Calvet F."/>
            <person name="Ruiz-Romero M."/>
            <person name="Marangio P."/>
            <person name="Guigo R."/>
            <person name="Rago D."/>
            <person name="Mirbahai L."/>
            <person name="Eastwood N."/>
            <person name="Colbourne J.K."/>
            <person name="Zhou J."/>
            <person name="Mallon E."/>
            <person name="Orsini L."/>
        </authorList>
    </citation>
    <scope>NUCLEOTIDE SEQUENCE [LARGE SCALE GENOMIC DNA]</scope>
    <source>
        <strain evidence="1">LRV0_1</strain>
    </source>
</reference>
<evidence type="ECO:0000313" key="2">
    <source>
        <dbReference type="Proteomes" id="UP001234178"/>
    </source>
</evidence>
<comment type="caution">
    <text evidence="1">The sequence shown here is derived from an EMBL/GenBank/DDBJ whole genome shotgun (WGS) entry which is preliminary data.</text>
</comment>
<name>A0ABQ9ZNW2_9CRUS</name>
<dbReference type="Proteomes" id="UP001234178">
    <property type="component" value="Unassembled WGS sequence"/>
</dbReference>
<keyword evidence="2" id="KW-1185">Reference proteome</keyword>
<organism evidence="1 2">
    <name type="scientific">Daphnia magna</name>
    <dbReference type="NCBI Taxonomy" id="35525"/>
    <lineage>
        <taxon>Eukaryota</taxon>
        <taxon>Metazoa</taxon>
        <taxon>Ecdysozoa</taxon>
        <taxon>Arthropoda</taxon>
        <taxon>Crustacea</taxon>
        <taxon>Branchiopoda</taxon>
        <taxon>Diplostraca</taxon>
        <taxon>Cladocera</taxon>
        <taxon>Anomopoda</taxon>
        <taxon>Daphniidae</taxon>
        <taxon>Daphnia</taxon>
    </lineage>
</organism>
<sequence>MTNCVSFYSKEEIGMFFAERFRDVVRDVGFQSMTLMYADILKVREVFEETGESYLIHKQKSEA</sequence>
<dbReference type="EMBL" id="JAOYFB010000004">
    <property type="protein sequence ID" value="KAK4014623.1"/>
    <property type="molecule type" value="Genomic_DNA"/>
</dbReference>
<protein>
    <submittedName>
        <fullName evidence="1">Uncharacterized protein</fullName>
    </submittedName>
</protein>
<accession>A0ABQ9ZNW2</accession>
<gene>
    <name evidence="1" type="ORF">OUZ56_027141</name>
</gene>
<proteinExistence type="predicted"/>